<comment type="subcellular location">
    <subcellularLocation>
        <location evidence="1">Endoplasmic reticulum</location>
    </subcellularLocation>
    <subcellularLocation>
        <location evidence="7">Golgi apparatus</location>
        <location evidence="7">cis-Golgi network</location>
    </subcellularLocation>
</comment>
<reference evidence="8" key="1">
    <citation type="journal article" date="2021" name="Open Biol.">
        <title>Shared evolutionary footprints suggest mitochondrial oxidative damage underlies multiple complex I losses in fungi.</title>
        <authorList>
            <person name="Schikora-Tamarit M.A."/>
            <person name="Marcet-Houben M."/>
            <person name="Nosek J."/>
            <person name="Gabaldon T."/>
        </authorList>
    </citation>
    <scope>NUCLEOTIDE SEQUENCE</scope>
    <source>
        <strain evidence="8">CBS6341</strain>
    </source>
</reference>
<organism evidence="8 9">
    <name type="scientific">Wickerhamomyces mucosus</name>
    <dbReference type="NCBI Taxonomy" id="1378264"/>
    <lineage>
        <taxon>Eukaryota</taxon>
        <taxon>Fungi</taxon>
        <taxon>Dikarya</taxon>
        <taxon>Ascomycota</taxon>
        <taxon>Saccharomycotina</taxon>
        <taxon>Saccharomycetes</taxon>
        <taxon>Phaffomycetales</taxon>
        <taxon>Wickerhamomycetaceae</taxon>
        <taxon>Wickerhamomyces</taxon>
    </lineage>
</organism>
<dbReference type="GO" id="GO:1990072">
    <property type="term" value="C:TRAPPIII protein complex"/>
    <property type="evidence" value="ECO:0007669"/>
    <property type="project" value="TreeGrafter"/>
</dbReference>
<dbReference type="Pfam" id="PF04051">
    <property type="entry name" value="TRAPP"/>
    <property type="match status" value="1"/>
</dbReference>
<evidence type="ECO:0000313" key="9">
    <source>
        <dbReference type="Proteomes" id="UP000769528"/>
    </source>
</evidence>
<evidence type="ECO:0000256" key="5">
    <source>
        <dbReference type="ARBA" id="ARBA00022892"/>
    </source>
</evidence>
<comment type="function">
    <text evidence="7">Plays a key role in the late stages of endoplasmic reticulum to Golgi traffic.</text>
</comment>
<comment type="caution">
    <text evidence="8">The sequence shown here is derived from an EMBL/GenBank/DDBJ whole genome shotgun (WGS) entry which is preliminary data.</text>
</comment>
<name>A0A9P8P6W8_9ASCO</name>
<dbReference type="OrthoDB" id="10254842at2759"/>
<dbReference type="SUPFAM" id="SSF111126">
    <property type="entry name" value="Ligand-binding domain in the NO signalling and Golgi transport"/>
    <property type="match status" value="1"/>
</dbReference>
<dbReference type="PANTHER" id="PTHR20902:SF0">
    <property type="entry name" value="TRAFFICKING PROTEIN PARTICLE COMPLEX SUBUNIT 5"/>
    <property type="match status" value="1"/>
</dbReference>
<dbReference type="GO" id="GO:0005783">
    <property type="term" value="C:endoplasmic reticulum"/>
    <property type="evidence" value="ECO:0007669"/>
    <property type="project" value="UniProtKB-SubCell"/>
</dbReference>
<evidence type="ECO:0000256" key="7">
    <source>
        <dbReference type="PIRNR" id="PIRNR017479"/>
    </source>
</evidence>
<evidence type="ECO:0000256" key="2">
    <source>
        <dbReference type="ARBA" id="ARBA00006218"/>
    </source>
</evidence>
<evidence type="ECO:0000256" key="1">
    <source>
        <dbReference type="ARBA" id="ARBA00004240"/>
    </source>
</evidence>
<keyword evidence="4 7" id="KW-0256">Endoplasmic reticulum</keyword>
<dbReference type="CDD" id="cd14943">
    <property type="entry name" value="TRAPPC5_Trs31"/>
    <property type="match status" value="1"/>
</dbReference>
<proteinExistence type="inferred from homology"/>
<comment type="similarity">
    <text evidence="2 7">Belongs to the TRAPP small subunits family. BET3 subfamily.</text>
</comment>
<dbReference type="EMBL" id="JAEUBF010001445">
    <property type="protein sequence ID" value="KAH3666437.1"/>
    <property type="molecule type" value="Genomic_DNA"/>
</dbReference>
<evidence type="ECO:0000313" key="8">
    <source>
        <dbReference type="EMBL" id="KAH3666437.1"/>
    </source>
</evidence>
<reference evidence="8" key="2">
    <citation type="submission" date="2021-01" db="EMBL/GenBank/DDBJ databases">
        <authorList>
            <person name="Schikora-Tamarit M.A."/>
        </authorList>
    </citation>
    <scope>NUCLEOTIDE SEQUENCE</scope>
    <source>
        <strain evidence="8">CBS6341</strain>
    </source>
</reference>
<protein>
    <recommendedName>
        <fullName evidence="7">Trafficking protein particle complex subunit</fullName>
    </recommendedName>
</protein>
<dbReference type="GO" id="GO:1990071">
    <property type="term" value="C:TRAPPII protein complex"/>
    <property type="evidence" value="ECO:0007669"/>
    <property type="project" value="TreeGrafter"/>
</dbReference>
<evidence type="ECO:0000256" key="4">
    <source>
        <dbReference type="ARBA" id="ARBA00022824"/>
    </source>
</evidence>
<dbReference type="AlphaFoldDB" id="A0A9P8P6W8"/>
<dbReference type="PANTHER" id="PTHR20902">
    <property type="entry name" value="41-2 PROTEIN ANTIGEN-RELATED"/>
    <property type="match status" value="1"/>
</dbReference>
<keyword evidence="5 7" id="KW-0931">ER-Golgi transport</keyword>
<sequence length="262" mass="29364">MNALIRKKAFNKQEKDKLLIQYHIEAPSFVMSNHQDIIHSSSVNQTTFKGGYNPSLGPVQLPSSYQSQIASSSKNQKNIYDHSLSRRAPEVNLSSLAFLFSSIVDYSQKSSKGIQELEARLNAYGYSIGTKVLEIITLREGKNAKREIKVVGILQFIHTQVWKSLFGKIADELEKSSDSDDEYMITDNLPLISQFISVPKEFGQLNVAAFTAGIIEGILDSAYFQANVSAHTVEKPGLPLRTVFFIKFDHGVIERETIRFGK</sequence>
<dbReference type="Gene3D" id="3.30.1380.20">
    <property type="entry name" value="Trafficking protein particle complex subunit 3"/>
    <property type="match status" value="1"/>
</dbReference>
<dbReference type="PIRSF" id="PIRSF017479">
    <property type="entry name" value="TRAPP_I_complex_Trs31"/>
    <property type="match status" value="1"/>
</dbReference>
<keyword evidence="3 7" id="KW-0813">Transport</keyword>
<dbReference type="GO" id="GO:1990070">
    <property type="term" value="C:TRAPPI protein complex"/>
    <property type="evidence" value="ECO:0007669"/>
    <property type="project" value="TreeGrafter"/>
</dbReference>
<dbReference type="GO" id="GO:0006888">
    <property type="term" value="P:endoplasmic reticulum to Golgi vesicle-mediated transport"/>
    <property type="evidence" value="ECO:0007669"/>
    <property type="project" value="TreeGrafter"/>
</dbReference>
<accession>A0A9P8P6W8</accession>
<keyword evidence="9" id="KW-1185">Reference proteome</keyword>
<dbReference type="Proteomes" id="UP000769528">
    <property type="component" value="Unassembled WGS sequence"/>
</dbReference>
<comment type="subunit">
    <text evidence="7">Part of the multisubunit TRAPP (transport protein particle) complex.</text>
</comment>
<dbReference type="InterPro" id="IPR016696">
    <property type="entry name" value="TRAPP-I_su5"/>
</dbReference>
<dbReference type="InterPro" id="IPR024096">
    <property type="entry name" value="NO_sig/Golgi_transp_ligand-bd"/>
</dbReference>
<dbReference type="FunFam" id="3.30.1380.20:FF:000002">
    <property type="entry name" value="Trafficking protein particle complex subunit"/>
    <property type="match status" value="1"/>
</dbReference>
<keyword evidence="6 7" id="KW-0333">Golgi apparatus</keyword>
<gene>
    <name evidence="8" type="ORF">WICMUC_005705</name>
</gene>
<evidence type="ECO:0000256" key="3">
    <source>
        <dbReference type="ARBA" id="ARBA00022448"/>
    </source>
</evidence>
<dbReference type="InterPro" id="IPR007194">
    <property type="entry name" value="TRAPP_component"/>
</dbReference>
<evidence type="ECO:0000256" key="6">
    <source>
        <dbReference type="ARBA" id="ARBA00023034"/>
    </source>
</evidence>